<name>A0ACC1CE43_9NEOP</name>
<proteinExistence type="predicted"/>
<accession>A0ACC1CE43</accession>
<protein>
    <submittedName>
        <fullName evidence="1">Uncharacterized protein</fullName>
    </submittedName>
</protein>
<dbReference type="Proteomes" id="UP000824533">
    <property type="component" value="Linkage Group LG29"/>
</dbReference>
<sequence length="582" mass="61650">MELQCEKNIVEKARLMATARVTRSKTGGTLAGQAPPESRTEHAEGLQRQIADSLAVVAGVAKVSKGLKGTLQKALKEAVSSVQEASDELLGRTDTEEVALLRAANRRMEAELADLRRELASIRSELAEARAGSVRSAPPPPPEPTPPTTTAANLDRLILLMENRFAALEERIPPARPAPSPGPVRSPRPAPPRTTPPSPSLISGHLADEFPPLPSRRVSTETAVSGPPHVACPAPPPPVATAAEGWTTVSRKKRAKNRAPPSSGTQPATTAAAAQPTSAPRRGGRGRGGKGQGDVAQAPASQPPPPPPPAPKKKTAAKEKRSPRLRPPKSAAVVLTLQPGAAERGVTYANLFSKAKSRIRLADLGIEGGLKLRQARTGGRILVLPSASDASKADALAEQLRINLYPEDVRISRPEKTVCLRVSGLDDHAHAEHVAAAIARTTGCSYGSIKVSKVRPGKDGMGQTAFREALIVHTWPSGPDLAELPDANQEADSLRSLLTSICDAAMPRAGPFRPARQARIVGRASLTGPLSRIYHQFVNPFFTNDARLPIHYYCVVAGGPPNSRLRFRAPLRLSLCVPGTPH</sequence>
<gene>
    <name evidence="1" type="ORF">K1T71_014325</name>
</gene>
<organism evidence="1 2">
    <name type="scientific">Dendrolimus kikuchii</name>
    <dbReference type="NCBI Taxonomy" id="765133"/>
    <lineage>
        <taxon>Eukaryota</taxon>
        <taxon>Metazoa</taxon>
        <taxon>Ecdysozoa</taxon>
        <taxon>Arthropoda</taxon>
        <taxon>Hexapoda</taxon>
        <taxon>Insecta</taxon>
        <taxon>Pterygota</taxon>
        <taxon>Neoptera</taxon>
        <taxon>Endopterygota</taxon>
        <taxon>Lepidoptera</taxon>
        <taxon>Glossata</taxon>
        <taxon>Ditrysia</taxon>
        <taxon>Bombycoidea</taxon>
        <taxon>Lasiocampidae</taxon>
        <taxon>Dendrolimus</taxon>
    </lineage>
</organism>
<keyword evidence="2" id="KW-1185">Reference proteome</keyword>
<dbReference type="EMBL" id="CM034415">
    <property type="protein sequence ID" value="KAJ0169719.1"/>
    <property type="molecule type" value="Genomic_DNA"/>
</dbReference>
<evidence type="ECO:0000313" key="1">
    <source>
        <dbReference type="EMBL" id="KAJ0169719.1"/>
    </source>
</evidence>
<reference evidence="1 2" key="1">
    <citation type="journal article" date="2021" name="Front. Genet.">
        <title>Chromosome-Level Genome Assembly Reveals Significant Gene Expansion in the Toll and IMD Signaling Pathways of Dendrolimus kikuchii.</title>
        <authorList>
            <person name="Zhou J."/>
            <person name="Wu P."/>
            <person name="Xiong Z."/>
            <person name="Liu N."/>
            <person name="Zhao N."/>
            <person name="Ji M."/>
            <person name="Qiu Y."/>
            <person name="Yang B."/>
        </authorList>
    </citation>
    <scope>NUCLEOTIDE SEQUENCE [LARGE SCALE GENOMIC DNA]</scope>
    <source>
        <strain evidence="1">Ann1</strain>
    </source>
</reference>
<comment type="caution">
    <text evidence="1">The sequence shown here is derived from an EMBL/GenBank/DDBJ whole genome shotgun (WGS) entry which is preliminary data.</text>
</comment>
<evidence type="ECO:0000313" key="2">
    <source>
        <dbReference type="Proteomes" id="UP000824533"/>
    </source>
</evidence>